<dbReference type="AlphaFoldDB" id="A0A172YIK4"/>
<dbReference type="PROSITE" id="PS50213">
    <property type="entry name" value="FAS1"/>
    <property type="match status" value="1"/>
</dbReference>
<dbReference type="EMBL" id="CP015243">
    <property type="protein sequence ID" value="ANF59051.1"/>
    <property type="molecule type" value="Genomic_DNA"/>
</dbReference>
<gene>
    <name evidence="3" type="ORF">A5892_17580</name>
</gene>
<dbReference type="KEGG" id="haa:A5892_17580"/>
<organism evidence="3 4">
    <name type="scientific">Halotalea alkalilenta</name>
    <dbReference type="NCBI Taxonomy" id="376489"/>
    <lineage>
        <taxon>Bacteria</taxon>
        <taxon>Pseudomonadati</taxon>
        <taxon>Pseudomonadota</taxon>
        <taxon>Gammaproteobacteria</taxon>
        <taxon>Oceanospirillales</taxon>
        <taxon>Halomonadaceae</taxon>
        <taxon>Halotalea</taxon>
    </lineage>
</organism>
<dbReference type="SUPFAM" id="SSF82153">
    <property type="entry name" value="FAS1 domain"/>
    <property type="match status" value="1"/>
</dbReference>
<keyword evidence="4" id="KW-1185">Reference proteome</keyword>
<protein>
    <recommendedName>
        <fullName evidence="2">FAS1 domain-containing protein</fullName>
    </recommendedName>
</protein>
<dbReference type="PANTHER" id="PTHR10900:SF77">
    <property type="entry name" value="FI19380P1"/>
    <property type="match status" value="1"/>
</dbReference>
<feature type="chain" id="PRO_5008004729" description="FAS1 domain-containing protein" evidence="1">
    <location>
        <begin position="29"/>
        <end position="164"/>
    </location>
</feature>
<dbReference type="GO" id="GO:0030198">
    <property type="term" value="P:extracellular matrix organization"/>
    <property type="evidence" value="ECO:0007669"/>
    <property type="project" value="TreeGrafter"/>
</dbReference>
<feature type="signal peptide" evidence="1">
    <location>
        <begin position="1"/>
        <end position="28"/>
    </location>
</feature>
<evidence type="ECO:0000259" key="2">
    <source>
        <dbReference type="PROSITE" id="PS50213"/>
    </source>
</evidence>
<dbReference type="GO" id="GO:0050839">
    <property type="term" value="F:cell adhesion molecule binding"/>
    <property type="evidence" value="ECO:0007669"/>
    <property type="project" value="TreeGrafter"/>
</dbReference>
<feature type="domain" description="FAS1" evidence="2">
    <location>
        <begin position="28"/>
        <end position="158"/>
    </location>
</feature>
<dbReference type="PANTHER" id="PTHR10900">
    <property type="entry name" value="PERIOSTIN-RELATED"/>
    <property type="match status" value="1"/>
</dbReference>
<dbReference type="GO" id="GO:0005615">
    <property type="term" value="C:extracellular space"/>
    <property type="evidence" value="ECO:0007669"/>
    <property type="project" value="TreeGrafter"/>
</dbReference>
<dbReference type="GO" id="GO:0007155">
    <property type="term" value="P:cell adhesion"/>
    <property type="evidence" value="ECO:0007669"/>
    <property type="project" value="TreeGrafter"/>
</dbReference>
<dbReference type="RefSeq" id="WP_064123900.1">
    <property type="nucleotide sequence ID" value="NZ_CP015243.1"/>
</dbReference>
<dbReference type="InterPro" id="IPR050904">
    <property type="entry name" value="Adhesion/Biosynth-related"/>
</dbReference>
<evidence type="ECO:0000313" key="3">
    <source>
        <dbReference type="EMBL" id="ANF59051.1"/>
    </source>
</evidence>
<evidence type="ECO:0000256" key="1">
    <source>
        <dbReference type="SAM" id="SignalP"/>
    </source>
</evidence>
<keyword evidence="1" id="KW-0732">Signal</keyword>
<evidence type="ECO:0000313" key="4">
    <source>
        <dbReference type="Proteomes" id="UP000077875"/>
    </source>
</evidence>
<dbReference type="Gene3D" id="2.30.180.10">
    <property type="entry name" value="FAS1 domain"/>
    <property type="match status" value="1"/>
</dbReference>
<proteinExistence type="predicted"/>
<dbReference type="InterPro" id="IPR036378">
    <property type="entry name" value="FAS1_dom_sf"/>
</dbReference>
<dbReference type="Pfam" id="PF02469">
    <property type="entry name" value="Fasciclin"/>
    <property type="match status" value="1"/>
</dbReference>
<name>A0A172YIK4_9GAMM</name>
<dbReference type="SMART" id="SM00554">
    <property type="entry name" value="FAS1"/>
    <property type="match status" value="1"/>
</dbReference>
<sequence length="164" mass="18069">MRLTLPKPLRLVLPLLPFAMLGAQPAAAADVLEVAREDGRFTRFIEMAEASGLSDRLEGRGPFTVFIPVDEGFAELEPAQAQRLDSASRATLERWVAYHAVPALIVRDEVVHTPVVPALTQQLRLVDDGERFSVNGREVIEADLRADNGVIHVIDAPLVPHFPY</sequence>
<accession>A0A172YIK4</accession>
<dbReference type="InterPro" id="IPR000782">
    <property type="entry name" value="FAS1_domain"/>
</dbReference>
<dbReference type="GO" id="GO:0031012">
    <property type="term" value="C:extracellular matrix"/>
    <property type="evidence" value="ECO:0007669"/>
    <property type="project" value="TreeGrafter"/>
</dbReference>
<dbReference type="Proteomes" id="UP000077875">
    <property type="component" value="Chromosome"/>
</dbReference>
<dbReference type="STRING" id="376489.A5892_17580"/>
<reference evidence="3 4" key="1">
    <citation type="submission" date="2016-04" db="EMBL/GenBank/DDBJ databases">
        <title>Complete Genome Sequence of Halotalea alkalilenta IHB B 13600.</title>
        <authorList>
            <person name="Swarnkar M.K."/>
            <person name="Sharma A."/>
            <person name="Kaushal K."/>
            <person name="Soni R."/>
            <person name="Rana S."/>
            <person name="Singh A.K."/>
            <person name="Gulati A."/>
        </authorList>
    </citation>
    <scope>NUCLEOTIDE SEQUENCE [LARGE SCALE GENOMIC DNA]</scope>
    <source>
        <strain evidence="3 4">IHB B 13600</strain>
    </source>
</reference>